<sequence>MSSISTKHRQKAKVIVRRGWHSLDGLEIADLNADGARDDQAFSSWQLGLPDSSSTMKRSPVPERAASPVCVQPRDLRFSLIAAPKSRADLNIVNLYLLSYRTGSFQKNNALLPDR</sequence>
<evidence type="ECO:0000313" key="2">
    <source>
        <dbReference type="Proteomes" id="UP000017668"/>
    </source>
</evidence>
<accession>A0ABN0HES9</accession>
<dbReference type="Proteomes" id="UP000017668">
    <property type="component" value="Unassembled WGS sequence"/>
</dbReference>
<gene>
    <name evidence="1" type="ORF">C241_27090</name>
</gene>
<evidence type="ECO:0000313" key="1">
    <source>
        <dbReference type="EMBL" id="EKJ93037.1"/>
    </source>
</evidence>
<keyword evidence="2" id="KW-1185">Reference proteome</keyword>
<reference evidence="1 2" key="1">
    <citation type="journal article" date="2013" name="Genome Announc.">
        <title>Genome Sequence of Rhizobium lupini HPC(L) Isolated from Saline Desert Soil, Kutch (Gujarat).</title>
        <authorList>
            <person name="Agarwal L."/>
            <person name="Purohit H.J."/>
        </authorList>
    </citation>
    <scope>NUCLEOTIDE SEQUENCE [LARGE SCALE GENOMIC DNA]</scope>
    <source>
        <strain evidence="2">HPC(L)</strain>
    </source>
</reference>
<proteinExistence type="predicted"/>
<comment type="caution">
    <text evidence="1">The sequence shown here is derived from an EMBL/GenBank/DDBJ whole genome shotgun (WGS) entry which is preliminary data.</text>
</comment>
<protein>
    <submittedName>
        <fullName evidence="1">Uncharacterized protein</fullName>
    </submittedName>
</protein>
<name>A0ABN0HES9_RHILU</name>
<organism evidence="1 2">
    <name type="scientific">Bradyrhizobium lupini HPC(L)</name>
    <dbReference type="NCBI Taxonomy" id="1229491"/>
    <lineage>
        <taxon>Bacteria</taxon>
        <taxon>Pseudomonadati</taxon>
        <taxon>Pseudomonadota</taxon>
        <taxon>Alphaproteobacteria</taxon>
        <taxon>Hyphomicrobiales</taxon>
        <taxon>Nitrobacteraceae</taxon>
        <taxon>Bradyrhizobium</taxon>
    </lineage>
</organism>
<dbReference type="EMBL" id="AMQQ01000073">
    <property type="protein sequence ID" value="EKJ93037.1"/>
    <property type="molecule type" value="Genomic_DNA"/>
</dbReference>